<gene>
    <name evidence="2" type="ORF">EI983_05680</name>
</gene>
<sequence>MRLWLVALIYTLAFLAGLATLWAVTVLAVLDLFEQRSDSLFVLLMIPLMAALAVFAVVYGLASGRALKWQYWLFAPLVMALLAWSVPKLILLGYATVFQGFVGAVMLVFFGGFLACLKRDGIAVSSEAGM</sequence>
<organism evidence="2 3">
    <name type="scientific">Roseovarius faecimaris</name>
    <dbReference type="NCBI Taxonomy" id="2494550"/>
    <lineage>
        <taxon>Bacteria</taxon>
        <taxon>Pseudomonadati</taxon>
        <taxon>Pseudomonadota</taxon>
        <taxon>Alphaproteobacteria</taxon>
        <taxon>Rhodobacterales</taxon>
        <taxon>Roseobacteraceae</taxon>
        <taxon>Roseovarius</taxon>
    </lineage>
</organism>
<feature type="transmembrane region" description="Helical" evidence="1">
    <location>
        <begin position="92"/>
        <end position="117"/>
    </location>
</feature>
<feature type="transmembrane region" description="Helical" evidence="1">
    <location>
        <begin position="39"/>
        <end position="62"/>
    </location>
</feature>
<evidence type="ECO:0000256" key="1">
    <source>
        <dbReference type="SAM" id="Phobius"/>
    </source>
</evidence>
<dbReference type="AlphaFoldDB" id="A0A6I6IPQ0"/>
<dbReference type="RefSeq" id="WP_157706427.1">
    <property type="nucleotide sequence ID" value="NZ_CP034348.1"/>
</dbReference>
<name>A0A6I6IPQ0_9RHOB</name>
<dbReference type="KEGG" id="rom:EI983_05680"/>
<accession>A0A6I6IPQ0</accession>
<dbReference type="OrthoDB" id="9887663at2"/>
<keyword evidence="1" id="KW-0812">Transmembrane</keyword>
<keyword evidence="3" id="KW-1185">Reference proteome</keyword>
<proteinExistence type="predicted"/>
<evidence type="ECO:0000313" key="2">
    <source>
        <dbReference type="EMBL" id="QGX97793.1"/>
    </source>
</evidence>
<reference evidence="3" key="1">
    <citation type="submission" date="2018-12" db="EMBL/GenBank/DDBJ databases">
        <title>Complete genome sequence of Roseovarius sp. MME-070.</title>
        <authorList>
            <person name="Nam Y.-D."/>
            <person name="Kang J."/>
            <person name="Chung W.-H."/>
            <person name="Park Y.S."/>
        </authorList>
    </citation>
    <scope>NUCLEOTIDE SEQUENCE [LARGE SCALE GENOMIC DNA]</scope>
    <source>
        <strain evidence="3">MME-070</strain>
    </source>
</reference>
<evidence type="ECO:0000313" key="3">
    <source>
        <dbReference type="Proteomes" id="UP000428330"/>
    </source>
</evidence>
<dbReference type="Proteomes" id="UP000428330">
    <property type="component" value="Chromosome"/>
</dbReference>
<feature type="transmembrane region" description="Helical" evidence="1">
    <location>
        <begin position="69"/>
        <end position="86"/>
    </location>
</feature>
<protein>
    <submittedName>
        <fullName evidence="2">Uncharacterized protein</fullName>
    </submittedName>
</protein>
<keyword evidence="1" id="KW-1133">Transmembrane helix</keyword>
<dbReference type="EMBL" id="CP034348">
    <property type="protein sequence ID" value="QGX97793.1"/>
    <property type="molecule type" value="Genomic_DNA"/>
</dbReference>
<keyword evidence="1" id="KW-0472">Membrane</keyword>